<keyword evidence="4 13" id="KW-0732">Signal</keyword>
<dbReference type="InterPro" id="IPR036365">
    <property type="entry name" value="PGBD-like_sf"/>
</dbReference>
<feature type="binding site" evidence="10">
    <location>
        <position position="310"/>
    </location>
    <ligand>
        <name>Ca(2+)</name>
        <dbReference type="ChEBI" id="CHEBI:29108"/>
        <label>1</label>
    </ligand>
</feature>
<evidence type="ECO:0000256" key="1">
    <source>
        <dbReference type="ARBA" id="ARBA00010370"/>
    </source>
</evidence>
<feature type="domain" description="Peptidase metallopeptidase" evidence="14">
    <location>
        <begin position="208"/>
        <end position="377"/>
    </location>
</feature>
<feature type="binding site" evidence="10">
    <location>
        <position position="303"/>
    </location>
    <ligand>
        <name>Ca(2+)</name>
        <dbReference type="ChEBI" id="CHEBI:29108"/>
        <label>2</label>
    </ligand>
</feature>
<evidence type="ECO:0000313" key="15">
    <source>
        <dbReference type="Proteomes" id="UP000887581"/>
    </source>
</evidence>
<feature type="binding site" evidence="10">
    <location>
        <position position="307"/>
    </location>
    <ligand>
        <name>Ca(2+)</name>
        <dbReference type="ChEBI" id="CHEBI:29108"/>
        <label>3</label>
    </ligand>
</feature>
<dbReference type="InterPro" id="IPR018487">
    <property type="entry name" value="Hemopexin-like_repeat"/>
</dbReference>
<dbReference type="InterPro" id="IPR021190">
    <property type="entry name" value="Pept_M10A"/>
</dbReference>
<dbReference type="PANTHER" id="PTHR10201:SF291">
    <property type="entry name" value="MATRIX METALLOPROTEINASE 1, ISOFORM C-RELATED"/>
    <property type="match status" value="1"/>
</dbReference>
<feature type="binding site" evidence="10">
    <location>
        <position position="518"/>
    </location>
    <ligand>
        <name>Ca(2+)</name>
        <dbReference type="ChEBI" id="CHEBI:29108"/>
        <label>5</label>
    </ligand>
</feature>
<dbReference type="Pfam" id="PF00413">
    <property type="entry name" value="Peptidase_M10"/>
    <property type="match status" value="1"/>
</dbReference>
<feature type="binding site" evidence="10">
    <location>
        <position position="284"/>
    </location>
    <ligand>
        <name>Ca(2+)</name>
        <dbReference type="ChEBI" id="CHEBI:29108"/>
        <label>3</label>
    </ligand>
</feature>
<comment type="cofactor">
    <cofactor evidence="10">
        <name>Zn(2+)</name>
        <dbReference type="ChEBI" id="CHEBI:29105"/>
    </cofactor>
    <text evidence="10">Binds 2 Zn(2+) ions per subunit.</text>
</comment>
<evidence type="ECO:0000256" key="9">
    <source>
        <dbReference type="PIRSR" id="PIRSR001191-2"/>
    </source>
</evidence>
<dbReference type="Gene3D" id="3.40.390.10">
    <property type="entry name" value="Collagenase (Catalytic Domain)"/>
    <property type="match status" value="2"/>
</dbReference>
<dbReference type="PIRSF" id="PIRSF001191">
    <property type="entry name" value="Peptidase_M10A_matrix"/>
    <property type="match status" value="1"/>
</dbReference>
<feature type="binding site" evidence="10">
    <location>
        <position position="285"/>
    </location>
    <ligand>
        <name>Ca(2+)</name>
        <dbReference type="ChEBI" id="CHEBI:29108"/>
        <label>3</label>
    </ligand>
</feature>
<dbReference type="PRINTS" id="PR00138">
    <property type="entry name" value="MATRIXIN"/>
</dbReference>
<accession>A0A915Q3N9</accession>
<keyword evidence="2" id="KW-0645">Protease</keyword>
<evidence type="ECO:0000313" key="16">
    <source>
        <dbReference type="WBParaSite" id="sdigi.contig532.g8854.t1"/>
    </source>
</evidence>
<feature type="binding site" evidence="10">
    <location>
        <position position="292"/>
    </location>
    <ligand>
        <name>Zn(2+)</name>
        <dbReference type="ChEBI" id="CHEBI:29105"/>
        <label>1</label>
    </ligand>
</feature>
<evidence type="ECO:0000256" key="2">
    <source>
        <dbReference type="ARBA" id="ARBA00022670"/>
    </source>
</evidence>
<dbReference type="GO" id="GO:0030574">
    <property type="term" value="P:collagen catabolic process"/>
    <property type="evidence" value="ECO:0007669"/>
    <property type="project" value="TreeGrafter"/>
</dbReference>
<feature type="binding site" evidence="10">
    <location>
        <position position="466"/>
    </location>
    <ligand>
        <name>Ca(2+)</name>
        <dbReference type="ChEBI" id="CHEBI:29108"/>
        <label>5</label>
    </ligand>
</feature>
<evidence type="ECO:0000256" key="8">
    <source>
        <dbReference type="PIRSR" id="PIRSR001191-1"/>
    </source>
</evidence>
<sequence>MAFLRLIYLKVLLLTSLVLAYNKQEIDYLQQFGYLPKPAAGVAAMLSETMIEEAIRELQLYGKIPTTGKIDAATLELMSRKRCGLSDRPIQGMLRRRRHHKRYALMGPKWNKQIVTYSLTVKYDLFLRNTWQAGKGQIYTFCLCSVEVKSNVEPLPPQQYHHFLCYTLSSSHLGVPFRHLKTHQFSEAVVLLLLNVIILSSSCAYSAGCTMFPGMPSVHHNLLDVDNPSQSIPNLGVVRREINEAVNTWQHVLPMQFHEVRPESDADIKIRFATGDHGDPYRFDGTGRILAHAFPPGEGIGGDIHLDDDERWTVALTGDPYRQHVSLRSIAIHEFGHSIGLSHSQEEDSVMYAFYQYDILPKLSDDDLLAIRTLYGVDADSSEPNNAPRPQLPSTTQPPPLPRTPDQPSGGLPTIHPDTPELPVPEPDPCKSEYDAVASIRQEIFVFRVAYIFYSYLIHIVSFTVILEMTFCRERKDSSRYFLQDRWFWRIRQDGSLSQSPHHINTLWRETAWPIDAAVESDYQIYLFVGKDIYIFDGTNFVSKKTLTDLGLPSSIKRVRLVFTWNYWSEQPMYIWTKDEFWRVDKKSQKVEIGYPRKIMSTWHGVPEQASAAVTYNNDLYFFNDKAAYKFYTVNMTASTPISTSKLWRFCPVAMKFSSNGNLSRISSLLTFLVTFVIIVPSH</sequence>
<dbReference type="GO" id="GO:0004222">
    <property type="term" value="F:metalloendopeptidase activity"/>
    <property type="evidence" value="ECO:0007669"/>
    <property type="project" value="InterPro"/>
</dbReference>
<dbReference type="AlphaFoldDB" id="A0A915Q3N9"/>
<comment type="cofactor">
    <cofactor evidence="10">
        <name>Ca(2+)</name>
        <dbReference type="ChEBI" id="CHEBI:29108"/>
    </cofactor>
    <text evidence="10">Can bind about 5 Ca(2+) ions per subunit.</text>
</comment>
<feature type="transmembrane region" description="Helical" evidence="12">
    <location>
        <begin position="451"/>
        <end position="471"/>
    </location>
</feature>
<dbReference type="GO" id="GO:0006508">
    <property type="term" value="P:proteolysis"/>
    <property type="evidence" value="ECO:0007669"/>
    <property type="project" value="UniProtKB-KW"/>
</dbReference>
<evidence type="ECO:0000256" key="5">
    <source>
        <dbReference type="ARBA" id="ARBA00022801"/>
    </source>
</evidence>
<evidence type="ECO:0000256" key="7">
    <source>
        <dbReference type="ARBA" id="ARBA00023049"/>
    </source>
</evidence>
<feature type="binding site" evidence="10">
    <location>
        <position position="277"/>
    </location>
    <ligand>
        <name>Zn(2+)</name>
        <dbReference type="ChEBI" id="CHEBI:29105"/>
        <label>1</label>
    </ligand>
</feature>
<reference evidence="16" key="1">
    <citation type="submission" date="2022-11" db="UniProtKB">
        <authorList>
            <consortium name="WormBaseParasite"/>
        </authorList>
    </citation>
    <scope>IDENTIFICATION</scope>
</reference>
<dbReference type="InterPro" id="IPR033739">
    <property type="entry name" value="M10A_MMP"/>
</dbReference>
<feature type="signal peptide" evidence="13">
    <location>
        <begin position="1"/>
        <end position="20"/>
    </location>
</feature>
<feature type="binding site" evidence="9">
    <location>
        <position position="337"/>
    </location>
    <ligand>
        <name>Zn(2+)</name>
        <dbReference type="ChEBI" id="CHEBI:29105"/>
        <label>2</label>
        <note>catalytic</note>
    </ligand>
</feature>
<proteinExistence type="inferred from homology"/>
<dbReference type="InterPro" id="IPR002477">
    <property type="entry name" value="Peptidoglycan-bd-like"/>
</dbReference>
<evidence type="ECO:0000256" key="13">
    <source>
        <dbReference type="SAM" id="SignalP"/>
    </source>
</evidence>
<feature type="binding site" evidence="10">
    <location>
        <position position="516"/>
    </location>
    <ligand>
        <name>Ca(2+)</name>
        <dbReference type="ChEBI" id="CHEBI:29108"/>
        <label>4</label>
    </ligand>
</feature>
<feature type="binding site" evidence="10">
    <location>
        <position position="267"/>
    </location>
    <ligand>
        <name>Ca(2+)</name>
        <dbReference type="ChEBI" id="CHEBI:29108"/>
        <label>2</label>
    </ligand>
</feature>
<feature type="compositionally biased region" description="Pro residues" evidence="11">
    <location>
        <begin position="396"/>
        <end position="405"/>
    </location>
</feature>
<evidence type="ECO:0000256" key="10">
    <source>
        <dbReference type="PIRSR" id="PIRSR621190-2"/>
    </source>
</evidence>
<dbReference type="GO" id="GO:0031012">
    <property type="term" value="C:extracellular matrix"/>
    <property type="evidence" value="ECO:0007669"/>
    <property type="project" value="InterPro"/>
</dbReference>
<dbReference type="SMART" id="SM00120">
    <property type="entry name" value="HX"/>
    <property type="match status" value="3"/>
</dbReference>
<organism evidence="15 16">
    <name type="scientific">Setaria digitata</name>
    <dbReference type="NCBI Taxonomy" id="48799"/>
    <lineage>
        <taxon>Eukaryota</taxon>
        <taxon>Metazoa</taxon>
        <taxon>Ecdysozoa</taxon>
        <taxon>Nematoda</taxon>
        <taxon>Chromadorea</taxon>
        <taxon>Rhabditida</taxon>
        <taxon>Spirurina</taxon>
        <taxon>Spiruromorpha</taxon>
        <taxon>Filarioidea</taxon>
        <taxon>Setariidae</taxon>
        <taxon>Setaria</taxon>
    </lineage>
</organism>
<feature type="binding site" evidence="10">
    <location>
        <position position="351"/>
    </location>
    <ligand>
        <name>Zn(2+)</name>
        <dbReference type="ChEBI" id="CHEBI:29105"/>
        <label>2</label>
        <note>catalytic</note>
    </ligand>
</feature>
<evidence type="ECO:0000256" key="12">
    <source>
        <dbReference type="SAM" id="Phobius"/>
    </source>
</evidence>
<keyword evidence="7" id="KW-0482">Metalloprotease</keyword>
<evidence type="ECO:0000256" key="6">
    <source>
        <dbReference type="ARBA" id="ARBA00022833"/>
    </source>
</evidence>
<dbReference type="GO" id="GO:0005615">
    <property type="term" value="C:extracellular space"/>
    <property type="evidence" value="ECO:0007669"/>
    <property type="project" value="TreeGrafter"/>
</dbReference>
<feature type="chain" id="PRO_5036987599" evidence="13">
    <location>
        <begin position="21"/>
        <end position="683"/>
    </location>
</feature>
<keyword evidence="12" id="KW-0472">Membrane</keyword>
<feature type="binding site" evidence="9">
    <location>
        <position position="343"/>
    </location>
    <ligand>
        <name>Zn(2+)</name>
        <dbReference type="ChEBI" id="CHEBI:29105"/>
        <label>2</label>
        <note>catalytic</note>
    </ligand>
</feature>
<dbReference type="InterPro" id="IPR036375">
    <property type="entry name" value="Hemopexin-like_dom_sf"/>
</dbReference>
<dbReference type="Pfam" id="PF01471">
    <property type="entry name" value="PG_binding_1"/>
    <property type="match status" value="1"/>
</dbReference>
<name>A0A915Q3N9_9BILA</name>
<dbReference type="InterPro" id="IPR006026">
    <property type="entry name" value="Peptidase_Metallo"/>
</dbReference>
<dbReference type="GO" id="GO:0030198">
    <property type="term" value="P:extracellular matrix organization"/>
    <property type="evidence" value="ECO:0007669"/>
    <property type="project" value="TreeGrafter"/>
</dbReference>
<dbReference type="SMART" id="SM00235">
    <property type="entry name" value="ZnMc"/>
    <property type="match status" value="1"/>
</dbReference>
<evidence type="ECO:0000259" key="14">
    <source>
        <dbReference type="SMART" id="SM00235"/>
    </source>
</evidence>
<evidence type="ECO:0000256" key="11">
    <source>
        <dbReference type="SAM" id="MobiDB-lite"/>
    </source>
</evidence>
<feature type="active site" evidence="8">
    <location>
        <position position="334"/>
    </location>
</feature>
<keyword evidence="10" id="KW-0106">Calcium</keyword>
<keyword evidence="6 9" id="KW-0862">Zinc</keyword>
<dbReference type="SUPFAM" id="SSF47090">
    <property type="entry name" value="PGBD-like"/>
    <property type="match status" value="1"/>
</dbReference>
<feature type="binding site" evidence="10">
    <location>
        <position position="279"/>
    </location>
    <ligand>
        <name>Zn(2+)</name>
        <dbReference type="ChEBI" id="CHEBI:29105"/>
        <label>1</label>
    </ligand>
</feature>
<comment type="similarity">
    <text evidence="1">Belongs to the peptidase M10A family.</text>
</comment>
<feature type="binding site" evidence="9">
    <location>
        <position position="333"/>
    </location>
    <ligand>
        <name>Zn(2+)</name>
        <dbReference type="ChEBI" id="CHEBI:29105"/>
        <label>2</label>
        <note>catalytic</note>
    </ligand>
</feature>
<dbReference type="InterPro" id="IPR024079">
    <property type="entry name" value="MetalloPept_cat_dom_sf"/>
</dbReference>
<feature type="binding site" evidence="10">
    <location>
        <position position="308"/>
    </location>
    <ligand>
        <name>Ca(2+)</name>
        <dbReference type="ChEBI" id="CHEBI:29108"/>
        <label>1</label>
    </ligand>
</feature>
<dbReference type="Proteomes" id="UP000887581">
    <property type="component" value="Unplaced"/>
</dbReference>
<feature type="binding site" evidence="10">
    <location>
        <position position="310"/>
    </location>
    <ligand>
        <name>Ca(2+)</name>
        <dbReference type="ChEBI" id="CHEBI:29108"/>
        <label>3</label>
    </ligand>
</feature>
<dbReference type="InterPro" id="IPR001818">
    <property type="entry name" value="Pept_M10_metallopeptidase"/>
</dbReference>
<dbReference type="WBParaSite" id="sdigi.contig532.g8854.t1">
    <property type="protein sequence ID" value="sdigi.contig532.g8854.t1"/>
    <property type="gene ID" value="sdigi.contig532.g8854"/>
</dbReference>
<keyword evidence="3 9" id="KW-0479">Metal-binding</keyword>
<feature type="binding site" evidence="10">
    <location>
        <position position="301"/>
    </location>
    <ligand>
        <name>Ca(2+)</name>
        <dbReference type="ChEBI" id="CHEBI:29108"/>
        <label>2</label>
    </ligand>
</feature>
<keyword evidence="12" id="KW-1133">Transmembrane helix</keyword>
<keyword evidence="15" id="KW-1185">Reference proteome</keyword>
<dbReference type="GO" id="GO:0008270">
    <property type="term" value="F:zinc ion binding"/>
    <property type="evidence" value="ECO:0007669"/>
    <property type="project" value="InterPro"/>
</dbReference>
<dbReference type="CDD" id="cd04278">
    <property type="entry name" value="ZnMc_MMP"/>
    <property type="match status" value="1"/>
</dbReference>
<keyword evidence="5" id="KW-0378">Hydrolase</keyword>
<evidence type="ECO:0000256" key="3">
    <source>
        <dbReference type="ARBA" id="ARBA00022723"/>
    </source>
</evidence>
<feature type="region of interest" description="Disordered" evidence="11">
    <location>
        <begin position="380"/>
        <end position="428"/>
    </location>
</feature>
<dbReference type="PANTHER" id="PTHR10201">
    <property type="entry name" value="MATRIX METALLOPROTEINASE"/>
    <property type="match status" value="1"/>
</dbReference>
<protein>
    <submittedName>
        <fullName evidence="16">Peptidase metallopeptidase domain-containing protein</fullName>
    </submittedName>
</protein>
<feature type="transmembrane region" description="Helical" evidence="12">
    <location>
        <begin position="663"/>
        <end position="680"/>
    </location>
</feature>
<dbReference type="SUPFAM" id="SSF55486">
    <property type="entry name" value="Metalloproteases ('zincins'), catalytic domain"/>
    <property type="match status" value="1"/>
</dbReference>
<dbReference type="Gene3D" id="2.110.10.10">
    <property type="entry name" value="Hemopexin-like domain"/>
    <property type="match status" value="1"/>
</dbReference>
<feature type="binding site" evidence="10">
    <location>
        <position position="305"/>
    </location>
    <ligand>
        <name>Zn(2+)</name>
        <dbReference type="ChEBI" id="CHEBI:29105"/>
        <label>1</label>
    </ligand>
</feature>
<dbReference type="SUPFAM" id="SSF50923">
    <property type="entry name" value="Hemopexin-like domain"/>
    <property type="match status" value="1"/>
</dbReference>
<keyword evidence="12" id="KW-0812">Transmembrane</keyword>
<evidence type="ECO:0000256" key="4">
    <source>
        <dbReference type="ARBA" id="ARBA00022729"/>
    </source>
</evidence>